<dbReference type="Proteomes" id="UP000589626">
    <property type="component" value="Unassembled WGS sequence"/>
</dbReference>
<gene>
    <name evidence="1" type="ORF">FHU40_004175</name>
</gene>
<dbReference type="EMBL" id="JACHWR010000003">
    <property type="protein sequence ID" value="MBB3044338.1"/>
    <property type="molecule type" value="Genomic_DNA"/>
</dbReference>
<accession>A0A7W4VZF4</accession>
<reference evidence="1 2" key="1">
    <citation type="submission" date="2020-08" db="EMBL/GenBank/DDBJ databases">
        <title>Sequencing the genomes of 1000 actinobacteria strains.</title>
        <authorList>
            <person name="Klenk H.-P."/>
        </authorList>
    </citation>
    <scope>NUCLEOTIDE SEQUENCE [LARGE SCALE GENOMIC DNA]</scope>
    <source>
        <strain evidence="1 2">DSM 105498</strain>
    </source>
</reference>
<evidence type="ECO:0000313" key="2">
    <source>
        <dbReference type="Proteomes" id="UP000589626"/>
    </source>
</evidence>
<protein>
    <submittedName>
        <fullName evidence="1">Uncharacterized protein</fullName>
    </submittedName>
</protein>
<name>A0A7W4VZF4_9ACTN</name>
<sequence>MARRMFELVEPIGVIPYSADEPNEAMFALGFTNYWDTYFAGRAAPLGIVPAEVVDALFYNFAPGEVARHIPKVWRTTTPAAAIAARQSGCANALQRILGDHVGSPAFARAAELLTRAATSAPVEGRPMYAALRALPIPDDVVARLFHAASLLREHRGDGHIAALMIEGIGGLEAHVLLALNLGMPAERFGRIHHLPQAQLAAVIDGMRDRGLIGDDGGLSDLGGAVKQRVEARTDDLAARPYESLSPDELHELMAALEPLASLLLAASD</sequence>
<organism evidence="1 2">
    <name type="scientific">Nocardioides soli</name>
    <dbReference type="NCBI Taxonomy" id="1036020"/>
    <lineage>
        <taxon>Bacteria</taxon>
        <taxon>Bacillati</taxon>
        <taxon>Actinomycetota</taxon>
        <taxon>Actinomycetes</taxon>
        <taxon>Propionibacteriales</taxon>
        <taxon>Nocardioidaceae</taxon>
        <taxon>Nocardioides</taxon>
    </lineage>
</organism>
<proteinExistence type="predicted"/>
<dbReference type="RefSeq" id="WP_221200088.1">
    <property type="nucleotide sequence ID" value="NZ_JACHWR010000003.1"/>
</dbReference>
<dbReference type="InterPro" id="IPR054058">
    <property type="entry name" value="HTH_67"/>
</dbReference>
<keyword evidence="2" id="KW-1185">Reference proteome</keyword>
<evidence type="ECO:0000313" key="1">
    <source>
        <dbReference type="EMBL" id="MBB3044338.1"/>
    </source>
</evidence>
<dbReference type="Pfam" id="PF21863">
    <property type="entry name" value="HTH_67"/>
    <property type="match status" value="1"/>
</dbReference>
<dbReference type="AlphaFoldDB" id="A0A7W4VZF4"/>
<dbReference type="NCBIfam" id="NF047719">
    <property type="entry name" value="SCO6745_fam_HTH"/>
    <property type="match status" value="1"/>
</dbReference>
<comment type="caution">
    <text evidence="1">The sequence shown here is derived from an EMBL/GenBank/DDBJ whole genome shotgun (WGS) entry which is preliminary data.</text>
</comment>